<keyword evidence="2" id="KW-0805">Transcription regulation</keyword>
<dbReference type="SMART" id="SM00342">
    <property type="entry name" value="HTH_ARAC"/>
    <property type="match status" value="1"/>
</dbReference>
<dbReference type="Pfam" id="PF12833">
    <property type="entry name" value="HTH_18"/>
    <property type="match status" value="1"/>
</dbReference>
<dbReference type="InterPro" id="IPR018060">
    <property type="entry name" value="HTH_AraC"/>
</dbReference>
<reference evidence="8 10" key="1">
    <citation type="submission" date="2016-08" db="EMBL/GenBank/DDBJ databases">
        <title>Draft genome sequence of Pseudomonas costantinii LMG 22119, type strain isolated from cultivated mushroom (Agaricus bisporus) sporophores.</title>
        <authorList>
            <person name="Tambong J.T."/>
        </authorList>
    </citation>
    <scope>NUCLEOTIDE SEQUENCE [LARGE SCALE GENOMIC DNA]</scope>
    <source>
        <strain evidence="8 10">LMG 22119</strain>
    </source>
</reference>
<dbReference type="RefSeq" id="WP_071486663.1">
    <property type="nucleotide sequence ID" value="NZ_FNTS01000002.1"/>
</dbReference>
<dbReference type="GO" id="GO:0003700">
    <property type="term" value="F:DNA-binding transcription factor activity"/>
    <property type="evidence" value="ECO:0007669"/>
    <property type="project" value="InterPro"/>
</dbReference>
<feature type="domain" description="HTH araC/xylS-type" evidence="7">
    <location>
        <begin position="234"/>
        <end position="332"/>
    </location>
</feature>
<keyword evidence="4" id="KW-0010">Activator</keyword>
<accession>A0A1S2UL61</accession>
<keyword evidence="3 9" id="KW-0238">DNA-binding</keyword>
<dbReference type="OrthoDB" id="9816461at2"/>
<dbReference type="InterPro" id="IPR050204">
    <property type="entry name" value="AraC_XylS_family_regulators"/>
</dbReference>
<name>A0A1S2UL61_9PSED</name>
<dbReference type="Gene3D" id="1.10.10.60">
    <property type="entry name" value="Homeodomain-like"/>
    <property type="match status" value="1"/>
</dbReference>
<keyword evidence="11" id="KW-1185">Reference proteome</keyword>
<dbReference type="PROSITE" id="PS01124">
    <property type="entry name" value="HTH_ARAC_FAMILY_2"/>
    <property type="match status" value="1"/>
</dbReference>
<dbReference type="PANTHER" id="PTHR46796:SF6">
    <property type="entry name" value="ARAC SUBFAMILY"/>
    <property type="match status" value="1"/>
</dbReference>
<dbReference type="GO" id="GO:0005737">
    <property type="term" value="C:cytoplasm"/>
    <property type="evidence" value="ECO:0007669"/>
    <property type="project" value="UniProtKB-SubCell"/>
</dbReference>
<comment type="subcellular location">
    <subcellularLocation>
        <location evidence="1">Cytoplasm</location>
    </subcellularLocation>
</comment>
<evidence type="ECO:0000313" key="11">
    <source>
        <dbReference type="Proteomes" id="UP000182179"/>
    </source>
</evidence>
<evidence type="ECO:0000256" key="5">
    <source>
        <dbReference type="ARBA" id="ARBA00023163"/>
    </source>
</evidence>
<evidence type="ECO:0000256" key="1">
    <source>
        <dbReference type="ARBA" id="ARBA00004496"/>
    </source>
</evidence>
<dbReference type="SUPFAM" id="SSF46689">
    <property type="entry name" value="Homeodomain-like"/>
    <property type="match status" value="1"/>
</dbReference>
<comment type="function">
    <text evidence="6">Regulatory protein of the TOL plasmid xyl operons. XylS activates the xylXYZLTEGFJQKIH operon required for the degradation of toluene, m-xylene and p-xylene.</text>
</comment>
<evidence type="ECO:0000256" key="6">
    <source>
        <dbReference type="ARBA" id="ARBA00037345"/>
    </source>
</evidence>
<organism evidence="8 10">
    <name type="scientific">Pseudomonas costantinii</name>
    <dbReference type="NCBI Taxonomy" id="168469"/>
    <lineage>
        <taxon>Bacteria</taxon>
        <taxon>Pseudomonadati</taxon>
        <taxon>Pseudomonadota</taxon>
        <taxon>Gammaproteobacteria</taxon>
        <taxon>Pseudomonadales</taxon>
        <taxon>Pseudomonadaceae</taxon>
        <taxon>Pseudomonas</taxon>
    </lineage>
</organism>
<dbReference type="GO" id="GO:0009893">
    <property type="term" value="P:positive regulation of metabolic process"/>
    <property type="evidence" value="ECO:0007669"/>
    <property type="project" value="UniProtKB-ARBA"/>
</dbReference>
<evidence type="ECO:0000313" key="8">
    <source>
        <dbReference type="EMBL" id="OIN46766.1"/>
    </source>
</evidence>
<dbReference type="EMBL" id="FNTS01000002">
    <property type="protein sequence ID" value="SED99746.1"/>
    <property type="molecule type" value="Genomic_DNA"/>
</dbReference>
<protein>
    <submittedName>
        <fullName evidence="8">AraC family transcriptional regulator</fullName>
    </submittedName>
    <submittedName>
        <fullName evidence="9">AraC-type DNA-binding protein</fullName>
    </submittedName>
</protein>
<evidence type="ECO:0000313" key="10">
    <source>
        <dbReference type="Proteomes" id="UP000181661"/>
    </source>
</evidence>
<dbReference type="Proteomes" id="UP000181661">
    <property type="component" value="Unassembled WGS sequence"/>
</dbReference>
<dbReference type="AlphaFoldDB" id="A0A1S2UL61"/>
<keyword evidence="5" id="KW-0804">Transcription</keyword>
<evidence type="ECO:0000313" key="9">
    <source>
        <dbReference type="EMBL" id="SED99746.1"/>
    </source>
</evidence>
<sequence length="343" mass="38184">MDSTTIKKPYGDPWPALELKHNHFNVSGEPAHQQLLAWRDRVGHVIDVLPSLAQVESPFHGAIDRYDLATGRFTFCLSDALVLDRSVARISTDTQRDYVFQVFTAGGIESVGRAGLSRSKGHSAASVFATDLNQPVRMRRSACQVLTLFVPRSVVDAAFPHAEALHGRVFENTSALMQLFIEHVLAFSRNLPGLSAPEAHSRFDVSVQLLLAALGKQTKLSGNARAAVRAAMFDKARRYVHANLHHASLSPESLLQALQLPRPTVYRLFEHEGGLGAYIRNRRLREAADELVKFPNLPVMDIAYGLGFKSPSDFTRAFRRTYEIAPQDLRFIALQRLRNSPHA</sequence>
<dbReference type="GO" id="GO:0043565">
    <property type="term" value="F:sequence-specific DNA binding"/>
    <property type="evidence" value="ECO:0007669"/>
    <property type="project" value="InterPro"/>
</dbReference>
<reference evidence="9 11" key="2">
    <citation type="submission" date="2016-10" db="EMBL/GenBank/DDBJ databases">
        <authorList>
            <person name="Varghese N."/>
            <person name="Submissions S."/>
        </authorList>
    </citation>
    <scope>NUCLEOTIDE SEQUENCE [LARGE SCALE GENOMIC DNA]</scope>
    <source>
        <strain evidence="9 11">BS2773</strain>
    </source>
</reference>
<evidence type="ECO:0000259" key="7">
    <source>
        <dbReference type="PROSITE" id="PS01124"/>
    </source>
</evidence>
<dbReference type="PANTHER" id="PTHR46796">
    <property type="entry name" value="HTH-TYPE TRANSCRIPTIONAL ACTIVATOR RHAS-RELATED"/>
    <property type="match status" value="1"/>
</dbReference>
<dbReference type="Proteomes" id="UP000182179">
    <property type="component" value="Unassembled WGS sequence"/>
</dbReference>
<dbReference type="EMBL" id="MDDR01000046">
    <property type="protein sequence ID" value="OIN46766.1"/>
    <property type="molecule type" value="Genomic_DNA"/>
</dbReference>
<proteinExistence type="predicted"/>
<evidence type="ECO:0000256" key="3">
    <source>
        <dbReference type="ARBA" id="ARBA00023125"/>
    </source>
</evidence>
<gene>
    <name evidence="8" type="ORF">BFL40_26230</name>
    <name evidence="9" type="ORF">SAMN04515675_3496</name>
</gene>
<dbReference type="InterPro" id="IPR018062">
    <property type="entry name" value="HTH_AraC-typ_CS"/>
</dbReference>
<evidence type="ECO:0000256" key="4">
    <source>
        <dbReference type="ARBA" id="ARBA00023159"/>
    </source>
</evidence>
<comment type="caution">
    <text evidence="8">The sequence shown here is derived from an EMBL/GenBank/DDBJ whole genome shotgun (WGS) entry which is preliminary data.</text>
</comment>
<dbReference type="InterPro" id="IPR009057">
    <property type="entry name" value="Homeodomain-like_sf"/>
</dbReference>
<evidence type="ECO:0000256" key="2">
    <source>
        <dbReference type="ARBA" id="ARBA00023015"/>
    </source>
</evidence>
<dbReference type="PROSITE" id="PS00041">
    <property type="entry name" value="HTH_ARAC_FAMILY_1"/>
    <property type="match status" value="1"/>
</dbReference>